<protein>
    <submittedName>
        <fullName evidence="1">Uncharacterized protein</fullName>
    </submittedName>
</protein>
<dbReference type="RefSeq" id="XP_031910980.1">
    <property type="nucleotide sequence ID" value="XM_032051507.1"/>
</dbReference>
<accession>A0A5N6SLY9</accession>
<proteinExistence type="predicted"/>
<keyword evidence="2" id="KW-1185">Reference proteome</keyword>
<evidence type="ECO:0000313" key="2">
    <source>
        <dbReference type="Proteomes" id="UP000325672"/>
    </source>
</evidence>
<dbReference type="EMBL" id="ML743598">
    <property type="protein sequence ID" value="KAE8134917.1"/>
    <property type="molecule type" value="Genomic_DNA"/>
</dbReference>
<evidence type="ECO:0000313" key="1">
    <source>
        <dbReference type="EMBL" id="KAE8134917.1"/>
    </source>
</evidence>
<dbReference type="Proteomes" id="UP000325672">
    <property type="component" value="Unassembled WGS sequence"/>
</dbReference>
<dbReference type="AlphaFoldDB" id="A0A5N6SLY9"/>
<name>A0A5N6SLY9_ASPPS</name>
<gene>
    <name evidence="1" type="ORF">BDV38DRAFT_145047</name>
</gene>
<reference evidence="1 2" key="1">
    <citation type="submission" date="2019-04" db="EMBL/GenBank/DDBJ databases">
        <title>Friends and foes A comparative genomics study of 23 Aspergillus species from section Flavi.</title>
        <authorList>
            <consortium name="DOE Joint Genome Institute"/>
            <person name="Kjaerbolling I."/>
            <person name="Vesth T."/>
            <person name="Frisvad J.C."/>
            <person name="Nybo J.L."/>
            <person name="Theobald S."/>
            <person name="Kildgaard S."/>
            <person name="Isbrandt T."/>
            <person name="Kuo A."/>
            <person name="Sato A."/>
            <person name="Lyhne E.K."/>
            <person name="Kogle M.E."/>
            <person name="Wiebenga A."/>
            <person name="Kun R.S."/>
            <person name="Lubbers R.J."/>
            <person name="Makela M.R."/>
            <person name="Barry K."/>
            <person name="Chovatia M."/>
            <person name="Clum A."/>
            <person name="Daum C."/>
            <person name="Haridas S."/>
            <person name="He G."/>
            <person name="LaButti K."/>
            <person name="Lipzen A."/>
            <person name="Mondo S."/>
            <person name="Riley R."/>
            <person name="Salamov A."/>
            <person name="Simmons B.A."/>
            <person name="Magnuson J.K."/>
            <person name="Henrissat B."/>
            <person name="Mortensen U.H."/>
            <person name="Larsen T.O."/>
            <person name="Devries R.P."/>
            <person name="Grigoriev I.V."/>
            <person name="Machida M."/>
            <person name="Baker S.E."/>
            <person name="Andersen M.R."/>
        </authorList>
    </citation>
    <scope>NUCLEOTIDE SEQUENCE [LARGE SCALE GENOMIC DNA]</scope>
    <source>
        <strain evidence="1 2">CBS 117625</strain>
    </source>
</reference>
<dbReference type="GeneID" id="43635717"/>
<sequence>MRQFMRERAKRIPEPDGIVFFVYLELGLGCSTSFSCWLLSWVFFVGFLFFFFWSGFVLSRGFGFGFGFGDCRRGIVTIDGDGWMYILGSGFVYCNQDLDFVYIPIVK</sequence>
<organism evidence="1 2">
    <name type="scientific">Aspergillus pseudotamarii</name>
    <dbReference type="NCBI Taxonomy" id="132259"/>
    <lineage>
        <taxon>Eukaryota</taxon>
        <taxon>Fungi</taxon>
        <taxon>Dikarya</taxon>
        <taxon>Ascomycota</taxon>
        <taxon>Pezizomycotina</taxon>
        <taxon>Eurotiomycetes</taxon>
        <taxon>Eurotiomycetidae</taxon>
        <taxon>Eurotiales</taxon>
        <taxon>Aspergillaceae</taxon>
        <taxon>Aspergillus</taxon>
        <taxon>Aspergillus subgen. Circumdati</taxon>
    </lineage>
</organism>